<dbReference type="RefSeq" id="WP_231506107.1">
    <property type="nucleotide sequence ID" value="NZ_LR734879.1"/>
</dbReference>
<evidence type="ECO:0000313" key="2">
    <source>
        <dbReference type="EMBL" id="VXD23527.1"/>
    </source>
</evidence>
<dbReference type="Pfam" id="PF04755">
    <property type="entry name" value="PAP_fibrillin"/>
    <property type="match status" value="1"/>
</dbReference>
<dbReference type="Proteomes" id="UP000184550">
    <property type="component" value="Unassembled WGS sequence"/>
</dbReference>
<dbReference type="PANTHER" id="PTHR31906">
    <property type="entry name" value="PLASTID-LIPID-ASSOCIATED PROTEIN 4, CHLOROPLASTIC-RELATED"/>
    <property type="match status" value="1"/>
</dbReference>
<dbReference type="EMBL" id="CZCU02000155">
    <property type="protein sequence ID" value="VXD23527.1"/>
    <property type="molecule type" value="Genomic_DNA"/>
</dbReference>
<evidence type="ECO:0000313" key="3">
    <source>
        <dbReference type="Proteomes" id="UP000184550"/>
    </source>
</evidence>
<organism evidence="2 3">
    <name type="scientific">Planktothrix serta PCC 8927</name>
    <dbReference type="NCBI Taxonomy" id="671068"/>
    <lineage>
        <taxon>Bacteria</taxon>
        <taxon>Bacillati</taxon>
        <taxon>Cyanobacteriota</taxon>
        <taxon>Cyanophyceae</taxon>
        <taxon>Oscillatoriophycideae</taxon>
        <taxon>Oscillatoriales</taxon>
        <taxon>Microcoleaceae</taxon>
        <taxon>Planktothrix</taxon>
    </lineage>
</organism>
<reference evidence="2" key="1">
    <citation type="submission" date="2019-10" db="EMBL/GenBank/DDBJ databases">
        <authorList>
            <consortium name="Genoscope - CEA"/>
            <person name="William W."/>
        </authorList>
    </citation>
    <scope>NUCLEOTIDE SEQUENCE [LARGE SCALE GENOMIC DNA]</scope>
    <source>
        <strain evidence="2">BBR_PRJEB10992</strain>
    </source>
</reference>
<dbReference type="InterPro" id="IPR039633">
    <property type="entry name" value="PAP"/>
</dbReference>
<keyword evidence="3" id="KW-1185">Reference proteome</keyword>
<sequence>MMLTQTDLKQQLIAKIEAVQSQLGGLNGSPVTNVKIKPALAEEIEAMVVQLEAKNPNYRPLLHNPLLLNGAWLLLYSTAREIRSLASLPLGLKVGKIYQIIDVESRQFFNQAFVKHPLGLISGYVKVTATFEPVVDDNKLPNNRLNVFFQQRYIAISNIVGVKTPQLEPARVVPARNPVGRIPSLEITYLDETFRIGRGGDGSLFVLIKSELG</sequence>
<gene>
    <name evidence="2" type="ORF">PL8927_780151</name>
</gene>
<protein>
    <submittedName>
        <fullName evidence="2">PAP fibrillin</fullName>
    </submittedName>
</protein>
<accession>A0A7Z9C1R0</accession>
<feature type="domain" description="Plastid lipid-associated protein/fibrillin conserved" evidence="1">
    <location>
        <begin position="41"/>
        <end position="207"/>
    </location>
</feature>
<evidence type="ECO:0000259" key="1">
    <source>
        <dbReference type="Pfam" id="PF04755"/>
    </source>
</evidence>
<name>A0A7Z9C1R0_9CYAN</name>
<proteinExistence type="predicted"/>
<dbReference type="AlphaFoldDB" id="A0A7Z9C1R0"/>
<dbReference type="InterPro" id="IPR006843">
    <property type="entry name" value="PAP/fibrillin_dom"/>
</dbReference>
<comment type="caution">
    <text evidence="2">The sequence shown here is derived from an EMBL/GenBank/DDBJ whole genome shotgun (WGS) entry which is preliminary data.</text>
</comment>